<evidence type="ECO:0000259" key="7">
    <source>
        <dbReference type="Pfam" id="PF00828"/>
    </source>
</evidence>
<proteinExistence type="inferred from homology"/>
<dbReference type="InterPro" id="IPR021131">
    <property type="entry name" value="Ribosomal_uL15/eL18"/>
</dbReference>
<dbReference type="AlphaFoldDB" id="A0A7R9P6D2"/>
<dbReference type="PANTHER" id="PTHR11721">
    <property type="entry name" value="60S RIBOSOMAL PROTEIN L27A"/>
    <property type="match status" value="1"/>
</dbReference>
<dbReference type="PANTHER" id="PTHR11721:SF3">
    <property type="entry name" value="LARGE RIBOSOMAL SUBUNIT PROTEIN UL15"/>
    <property type="match status" value="1"/>
</dbReference>
<evidence type="ECO:0000313" key="8">
    <source>
        <dbReference type="EMBL" id="CAD7571176.1"/>
    </source>
</evidence>
<evidence type="ECO:0000256" key="2">
    <source>
        <dbReference type="ARBA" id="ARBA00022980"/>
    </source>
</evidence>
<keyword evidence="2 6" id="KW-0689">Ribosomal protein</keyword>
<evidence type="ECO:0000256" key="1">
    <source>
        <dbReference type="ARBA" id="ARBA00007320"/>
    </source>
</evidence>
<accession>A0A7R9P6D2</accession>
<dbReference type="SUPFAM" id="SSF52080">
    <property type="entry name" value="Ribosomal proteins L15p and L18e"/>
    <property type="match status" value="1"/>
</dbReference>
<evidence type="ECO:0000256" key="3">
    <source>
        <dbReference type="ARBA" id="ARBA00023274"/>
    </source>
</evidence>
<dbReference type="InterPro" id="IPR036227">
    <property type="entry name" value="Ribosomal_uL15/eL18_sf"/>
</dbReference>
<dbReference type="GO" id="GO:0006412">
    <property type="term" value="P:translation"/>
    <property type="evidence" value="ECO:0007669"/>
    <property type="project" value="InterPro"/>
</dbReference>
<gene>
    <name evidence="8" type="ORF">TCMB3V08_LOCUS3857</name>
</gene>
<dbReference type="PROSITE" id="PS00475">
    <property type="entry name" value="RIBOSOMAL_L15"/>
    <property type="match status" value="1"/>
</dbReference>
<dbReference type="GO" id="GO:0003735">
    <property type="term" value="F:structural constituent of ribosome"/>
    <property type="evidence" value="ECO:0007669"/>
    <property type="project" value="InterPro"/>
</dbReference>
<keyword evidence="3 6" id="KW-0687">Ribonucleoprotein</keyword>
<protein>
    <recommendedName>
        <fullName evidence="4">Large ribosomal subunit protein uL15</fullName>
    </recommendedName>
    <alternativeName>
        <fullName evidence="5">60S ribosomal protein L27a</fullName>
    </alternativeName>
</protein>
<evidence type="ECO:0000256" key="6">
    <source>
        <dbReference type="RuleBase" id="RU003888"/>
    </source>
</evidence>
<feature type="domain" description="Large ribosomal subunit protein uL15/eL18" evidence="7">
    <location>
        <begin position="15"/>
        <end position="87"/>
    </location>
</feature>
<sequence>MRNYHLRRNTRWCPTINLDKLWTLVSEQARLKYKTNTEKAPVIDVVKAGYYKVLGKGRLPKQPVIVRAKYFSKQAEDKIKQVGGACILQA</sequence>
<dbReference type="Pfam" id="PF00828">
    <property type="entry name" value="Ribosomal_L27A"/>
    <property type="match status" value="1"/>
</dbReference>
<evidence type="ECO:0000256" key="4">
    <source>
        <dbReference type="ARBA" id="ARBA00035200"/>
    </source>
</evidence>
<name>A0A7R9P6D2_TIMCA</name>
<dbReference type="EMBL" id="OE180371">
    <property type="protein sequence ID" value="CAD7571176.1"/>
    <property type="molecule type" value="Genomic_DNA"/>
</dbReference>
<comment type="similarity">
    <text evidence="1 6">Belongs to the universal ribosomal protein uL15 family.</text>
</comment>
<reference evidence="8" key="1">
    <citation type="submission" date="2020-11" db="EMBL/GenBank/DDBJ databases">
        <authorList>
            <person name="Tran Van P."/>
        </authorList>
    </citation>
    <scope>NUCLEOTIDE SEQUENCE</scope>
</reference>
<dbReference type="Gene3D" id="3.100.10.10">
    <property type="match status" value="1"/>
</dbReference>
<dbReference type="InterPro" id="IPR001196">
    <property type="entry name" value="Ribosomal_uL15_CS"/>
</dbReference>
<dbReference type="FunFam" id="3.100.10.10:FF:000002">
    <property type="entry name" value="60S ribosomal protein L27a"/>
    <property type="match status" value="1"/>
</dbReference>
<dbReference type="GO" id="GO:0022625">
    <property type="term" value="C:cytosolic large ribosomal subunit"/>
    <property type="evidence" value="ECO:0007669"/>
    <property type="project" value="TreeGrafter"/>
</dbReference>
<organism evidence="8">
    <name type="scientific">Timema californicum</name>
    <name type="common">California timema</name>
    <name type="synonym">Walking stick</name>
    <dbReference type="NCBI Taxonomy" id="61474"/>
    <lineage>
        <taxon>Eukaryota</taxon>
        <taxon>Metazoa</taxon>
        <taxon>Ecdysozoa</taxon>
        <taxon>Arthropoda</taxon>
        <taxon>Hexapoda</taxon>
        <taxon>Insecta</taxon>
        <taxon>Pterygota</taxon>
        <taxon>Neoptera</taxon>
        <taxon>Polyneoptera</taxon>
        <taxon>Phasmatodea</taxon>
        <taxon>Timematodea</taxon>
        <taxon>Timematoidea</taxon>
        <taxon>Timematidae</taxon>
        <taxon>Timema</taxon>
    </lineage>
</organism>
<evidence type="ECO:0000256" key="5">
    <source>
        <dbReference type="ARBA" id="ARBA00035527"/>
    </source>
</evidence>